<dbReference type="SUPFAM" id="SSF53850">
    <property type="entry name" value="Periplasmic binding protein-like II"/>
    <property type="match status" value="1"/>
</dbReference>
<dbReference type="GO" id="GO:0003700">
    <property type="term" value="F:DNA-binding transcription factor activity"/>
    <property type="evidence" value="ECO:0007669"/>
    <property type="project" value="InterPro"/>
</dbReference>
<keyword evidence="4" id="KW-0804">Transcription</keyword>
<dbReference type="PANTHER" id="PTHR30346">
    <property type="entry name" value="TRANSCRIPTIONAL DUAL REGULATOR HCAR-RELATED"/>
    <property type="match status" value="1"/>
</dbReference>
<dbReference type="RefSeq" id="WP_253779122.1">
    <property type="nucleotide sequence ID" value="NZ_JAMTCK010000021.1"/>
</dbReference>
<dbReference type="PRINTS" id="PR00039">
    <property type="entry name" value="HTHLYSR"/>
</dbReference>
<dbReference type="GO" id="GO:0032993">
    <property type="term" value="C:protein-DNA complex"/>
    <property type="evidence" value="ECO:0007669"/>
    <property type="project" value="TreeGrafter"/>
</dbReference>
<keyword evidence="2" id="KW-0805">Transcription regulation</keyword>
<name>A0AAE3KJM8_9PSEU</name>
<keyword evidence="7" id="KW-1185">Reference proteome</keyword>
<dbReference type="Proteomes" id="UP001206128">
    <property type="component" value="Unassembled WGS sequence"/>
</dbReference>
<evidence type="ECO:0000313" key="6">
    <source>
        <dbReference type="EMBL" id="MCP2169805.1"/>
    </source>
</evidence>
<evidence type="ECO:0000256" key="2">
    <source>
        <dbReference type="ARBA" id="ARBA00023015"/>
    </source>
</evidence>
<dbReference type="SUPFAM" id="SSF46785">
    <property type="entry name" value="Winged helix' DNA-binding domain"/>
    <property type="match status" value="1"/>
</dbReference>
<dbReference type="InterPro" id="IPR000847">
    <property type="entry name" value="LysR_HTH_N"/>
</dbReference>
<dbReference type="PANTHER" id="PTHR30346:SF29">
    <property type="entry name" value="LYSR SUBSTRATE-BINDING"/>
    <property type="match status" value="1"/>
</dbReference>
<sequence length="304" mass="30962">MDPHLLRTFVAVARSASFSTAARELGYTQSAVSQQIAALEADLGVPLLRRRPVTPTDAGQRLLEHATPILLRLDAARADIRRVSGAPPAHLRAGASPLADTGGLTEALVAVRRAMPRVSAGLSVLGRDAVVTGVARGELDVGLVDGVTAPSDPLRLVEVGTLSTAVVSTGPLVVALPASHPLASRTALRLGDLADAGWIDAPDAAIPLGQLRAVARGDGFRAGFRYDGAERSVLLALVAAGAGLALLPGSVVRDRPDLAAVPLAAPALTHRTELVHGSLTEPAAALTALLSTAGRRTGPGTTTA</sequence>
<evidence type="ECO:0000256" key="1">
    <source>
        <dbReference type="ARBA" id="ARBA00009437"/>
    </source>
</evidence>
<comment type="similarity">
    <text evidence="1">Belongs to the LysR transcriptional regulatory family.</text>
</comment>
<keyword evidence="3 6" id="KW-0238">DNA-binding</keyword>
<dbReference type="Gene3D" id="1.10.10.10">
    <property type="entry name" value="Winged helix-like DNA-binding domain superfamily/Winged helix DNA-binding domain"/>
    <property type="match status" value="1"/>
</dbReference>
<evidence type="ECO:0000256" key="3">
    <source>
        <dbReference type="ARBA" id="ARBA00023125"/>
    </source>
</evidence>
<reference evidence="6" key="1">
    <citation type="submission" date="2022-06" db="EMBL/GenBank/DDBJ databases">
        <title>Genomic Encyclopedia of Archaeal and Bacterial Type Strains, Phase II (KMG-II): from individual species to whole genera.</title>
        <authorList>
            <person name="Goeker M."/>
        </authorList>
    </citation>
    <scope>NUCLEOTIDE SEQUENCE</scope>
    <source>
        <strain evidence="6">DSM 43935</strain>
    </source>
</reference>
<organism evidence="6 7">
    <name type="scientific">Goodfellowiella coeruleoviolacea</name>
    <dbReference type="NCBI Taxonomy" id="334858"/>
    <lineage>
        <taxon>Bacteria</taxon>
        <taxon>Bacillati</taxon>
        <taxon>Actinomycetota</taxon>
        <taxon>Actinomycetes</taxon>
        <taxon>Pseudonocardiales</taxon>
        <taxon>Pseudonocardiaceae</taxon>
        <taxon>Goodfellowiella</taxon>
    </lineage>
</organism>
<evidence type="ECO:0000256" key="4">
    <source>
        <dbReference type="ARBA" id="ARBA00023163"/>
    </source>
</evidence>
<protein>
    <submittedName>
        <fullName evidence="6">DNA-binding transcriptional regulator, LysR family</fullName>
    </submittedName>
</protein>
<gene>
    <name evidence="6" type="ORF">LX83_006691</name>
</gene>
<dbReference type="InterPro" id="IPR005119">
    <property type="entry name" value="LysR_subst-bd"/>
</dbReference>
<dbReference type="FunFam" id="1.10.10.10:FF:000001">
    <property type="entry name" value="LysR family transcriptional regulator"/>
    <property type="match status" value="1"/>
</dbReference>
<proteinExistence type="inferred from homology"/>
<dbReference type="Gene3D" id="3.40.190.290">
    <property type="match status" value="1"/>
</dbReference>
<dbReference type="PROSITE" id="PS50931">
    <property type="entry name" value="HTH_LYSR"/>
    <property type="match status" value="1"/>
</dbReference>
<comment type="caution">
    <text evidence="6">The sequence shown here is derived from an EMBL/GenBank/DDBJ whole genome shotgun (WGS) entry which is preliminary data.</text>
</comment>
<dbReference type="GO" id="GO:0003677">
    <property type="term" value="F:DNA binding"/>
    <property type="evidence" value="ECO:0007669"/>
    <property type="project" value="UniProtKB-KW"/>
</dbReference>
<feature type="domain" description="HTH lysR-type" evidence="5">
    <location>
        <begin position="1"/>
        <end position="56"/>
    </location>
</feature>
<dbReference type="Pfam" id="PF00126">
    <property type="entry name" value="HTH_1"/>
    <property type="match status" value="1"/>
</dbReference>
<dbReference type="Pfam" id="PF03466">
    <property type="entry name" value="LysR_substrate"/>
    <property type="match status" value="1"/>
</dbReference>
<dbReference type="AlphaFoldDB" id="A0AAE3KJM8"/>
<evidence type="ECO:0000259" key="5">
    <source>
        <dbReference type="PROSITE" id="PS50931"/>
    </source>
</evidence>
<evidence type="ECO:0000313" key="7">
    <source>
        <dbReference type="Proteomes" id="UP001206128"/>
    </source>
</evidence>
<dbReference type="InterPro" id="IPR036390">
    <property type="entry name" value="WH_DNA-bd_sf"/>
</dbReference>
<dbReference type="EMBL" id="JAMTCK010000021">
    <property type="protein sequence ID" value="MCP2169805.1"/>
    <property type="molecule type" value="Genomic_DNA"/>
</dbReference>
<dbReference type="InterPro" id="IPR036388">
    <property type="entry name" value="WH-like_DNA-bd_sf"/>
</dbReference>
<accession>A0AAE3KJM8</accession>